<comment type="caution">
    <text evidence="2">The sequence shown here is derived from an EMBL/GenBank/DDBJ whole genome shotgun (WGS) entry which is preliminary data.</text>
</comment>
<dbReference type="InterPro" id="IPR006935">
    <property type="entry name" value="Helicase/UvrB_N"/>
</dbReference>
<keyword evidence="3" id="KW-1185">Reference proteome</keyword>
<dbReference type="PANTHER" id="PTHR47396:SF2">
    <property type="entry name" value="HELICASE ATP-BINDING DOMAIN-CONTAINING PROTEIN"/>
    <property type="match status" value="1"/>
</dbReference>
<keyword evidence="2" id="KW-0547">Nucleotide-binding</keyword>
<organism evidence="2 3">
    <name type="scientific">Nocardia kruczakiae</name>
    <dbReference type="NCBI Taxonomy" id="261477"/>
    <lineage>
        <taxon>Bacteria</taxon>
        <taxon>Bacillati</taxon>
        <taxon>Actinomycetota</taxon>
        <taxon>Actinomycetes</taxon>
        <taxon>Mycobacteriales</taxon>
        <taxon>Nocardiaceae</taxon>
        <taxon>Nocardia</taxon>
    </lineage>
</organism>
<keyword evidence="2" id="KW-0067">ATP-binding</keyword>
<evidence type="ECO:0000313" key="3">
    <source>
        <dbReference type="Proteomes" id="UP001251217"/>
    </source>
</evidence>
<dbReference type="Pfam" id="PF04851">
    <property type="entry name" value="ResIII"/>
    <property type="match status" value="1"/>
</dbReference>
<protein>
    <submittedName>
        <fullName evidence="2">Superfamily II DNA or RNA helicase</fullName>
    </submittedName>
</protein>
<dbReference type="RefSeq" id="WP_245660962.1">
    <property type="nucleotide sequence ID" value="NZ_JAVDWW010000012.1"/>
</dbReference>
<feature type="domain" description="Helicase ATP-binding" evidence="1">
    <location>
        <begin position="19"/>
        <end position="178"/>
    </location>
</feature>
<proteinExistence type="predicted"/>
<dbReference type="Gene3D" id="3.40.50.300">
    <property type="entry name" value="P-loop containing nucleotide triphosphate hydrolases"/>
    <property type="match status" value="2"/>
</dbReference>
<name>A0ABU1XP23_9NOCA</name>
<dbReference type="InterPro" id="IPR014001">
    <property type="entry name" value="Helicase_ATP-bd"/>
</dbReference>
<dbReference type="PANTHER" id="PTHR47396">
    <property type="entry name" value="TYPE I RESTRICTION ENZYME ECOKI R PROTEIN"/>
    <property type="match status" value="1"/>
</dbReference>
<dbReference type="PROSITE" id="PS51192">
    <property type="entry name" value="HELICASE_ATP_BIND_1"/>
    <property type="match status" value="1"/>
</dbReference>
<dbReference type="EMBL" id="JAVDWW010000012">
    <property type="protein sequence ID" value="MDR7172288.1"/>
    <property type="molecule type" value="Genomic_DNA"/>
</dbReference>
<reference evidence="2 3" key="1">
    <citation type="submission" date="2023-07" db="EMBL/GenBank/DDBJ databases">
        <title>Sorghum-associated microbial communities from plants grown in Nebraska, USA.</title>
        <authorList>
            <person name="Schachtman D."/>
        </authorList>
    </citation>
    <scope>NUCLEOTIDE SEQUENCE [LARGE SCALE GENOMIC DNA]</scope>
    <source>
        <strain evidence="2 3">4272</strain>
    </source>
</reference>
<sequence>MTSGGGGSLRAWQRRALTRYLTTKPRDFLAVATPGAGKTTFALRLATELLTDRTVDQVTVVAPTEHLKHQWSAAAARLGIQLDSNFSNSTGGTSGDFHGVVVTYAQVASHPFKHRVRTENRRTLVILDEIHHAGDAKSWGDAVAEAFGDATRRLALTGTPFRSDDSQIPFVNYEPDESGFPRSSADYTYGYSEALADGVVRPVVFLAYSGEAQWRDSAGEEYSARLGEPLSAEQTARAWRTALDPAGDWMSKVLTAADTRLRQLRATGMPDAGGLVIATDQEKARDYAELLEHISGSKPAVVLSDDPTSSQRIGEFANSTDPWMVAVRMVSEGVDVPRLAVGVYATSASTPLYFAQAIGRFVRARRTGETASVFLPSVPVLLDLAAQLEVQRDHVIGKPHREKNALDDELLIDANKQKDEPGEEERAFVALAADAELDQVIYDGDSFGTATFSGSDEEADYLGIPGLLDADQMRALLRDRQTRQIRERSAAVSVAEAPDAGPSAAAAAERVATADRLGELRRELNSLVAMHHHRTGKPHGVIHGELRRECGGPPTALATADQLSQRIAALRRM</sequence>
<gene>
    <name evidence="2" type="ORF">J2W56_006049</name>
</gene>
<dbReference type="InterPro" id="IPR050742">
    <property type="entry name" value="Helicase_Restrict-Modif_Enz"/>
</dbReference>
<dbReference type="Proteomes" id="UP001251217">
    <property type="component" value="Unassembled WGS sequence"/>
</dbReference>
<keyword evidence="2" id="KW-0378">Hydrolase</keyword>
<dbReference type="InterPro" id="IPR027417">
    <property type="entry name" value="P-loop_NTPase"/>
</dbReference>
<accession>A0ABU1XP23</accession>
<keyword evidence="2" id="KW-0347">Helicase</keyword>
<dbReference type="GO" id="GO:0004386">
    <property type="term" value="F:helicase activity"/>
    <property type="evidence" value="ECO:0007669"/>
    <property type="project" value="UniProtKB-KW"/>
</dbReference>
<evidence type="ECO:0000259" key="1">
    <source>
        <dbReference type="PROSITE" id="PS51192"/>
    </source>
</evidence>
<evidence type="ECO:0000313" key="2">
    <source>
        <dbReference type="EMBL" id="MDR7172288.1"/>
    </source>
</evidence>
<dbReference type="SUPFAM" id="SSF52540">
    <property type="entry name" value="P-loop containing nucleoside triphosphate hydrolases"/>
    <property type="match status" value="2"/>
</dbReference>
<dbReference type="SMART" id="SM00487">
    <property type="entry name" value="DEXDc"/>
    <property type="match status" value="1"/>
</dbReference>